<dbReference type="GeneID" id="84590953"/>
<evidence type="ECO:0000313" key="2">
    <source>
        <dbReference type="RefSeq" id="XP_059603622.1"/>
    </source>
</evidence>
<evidence type="ECO:0000256" key="1">
    <source>
        <dbReference type="SAM" id="MobiDB-lite"/>
    </source>
</evidence>
<feature type="region of interest" description="Disordered" evidence="1">
    <location>
        <begin position="42"/>
        <end position="75"/>
    </location>
</feature>
<name>A0AAJ8E1K6_ASPNG</name>
<reference evidence="2" key="1">
    <citation type="submission" date="2025-02" db="EMBL/GenBank/DDBJ databases">
        <authorList>
            <consortium name="NCBI Genome Project"/>
        </authorList>
    </citation>
    <scope>NUCLEOTIDE SEQUENCE</scope>
</reference>
<dbReference type="VEuPathDB" id="FungiDB:An04g06720"/>
<feature type="region of interest" description="Disordered" evidence="1">
    <location>
        <begin position="1"/>
        <end position="24"/>
    </location>
</feature>
<sequence length="171" mass="18536">MPVRDGVVSKQATDPGKRKATLGELGRGEVGCALTAHRIRRGRLTERRSIPSPEEGKIKKRSQKSHDPAVESSARLFGRTMDPKVNDLAGYPYQWLWESDTCLVGQGVGVPGPRTVGKRHSIAIRPIIAVAELGWANGNDDVHGSSAGVRYEGKYAVCTCIYGIQSISVVR</sequence>
<proteinExistence type="predicted"/>
<gene>
    <name evidence="2" type="ORF">An04g06720</name>
</gene>
<dbReference type="KEGG" id="ang:An04g06720"/>
<reference evidence="2" key="2">
    <citation type="submission" date="2025-08" db="UniProtKB">
        <authorList>
            <consortium name="RefSeq"/>
        </authorList>
    </citation>
    <scope>IDENTIFICATION</scope>
</reference>
<feature type="compositionally biased region" description="Basic and acidic residues" evidence="1">
    <location>
        <begin position="43"/>
        <end position="57"/>
    </location>
</feature>
<dbReference type="AlphaFoldDB" id="A0AAJ8E1K6"/>
<dbReference type="RefSeq" id="XP_059603622.1">
    <property type="nucleotide sequence ID" value="XM_059747606.1"/>
</dbReference>
<organism evidence="2">
    <name type="scientific">Aspergillus niger</name>
    <dbReference type="NCBI Taxonomy" id="5061"/>
    <lineage>
        <taxon>Eukaryota</taxon>
        <taxon>Fungi</taxon>
        <taxon>Dikarya</taxon>
        <taxon>Ascomycota</taxon>
        <taxon>Pezizomycotina</taxon>
        <taxon>Eurotiomycetes</taxon>
        <taxon>Eurotiomycetidae</taxon>
        <taxon>Eurotiales</taxon>
        <taxon>Aspergillaceae</taxon>
        <taxon>Aspergillus</taxon>
        <taxon>Aspergillus subgen. Circumdati</taxon>
    </lineage>
</organism>
<accession>A0AAJ8E1K6</accession>
<protein>
    <submittedName>
        <fullName evidence="2">Uncharacterized protein</fullName>
    </submittedName>
</protein>